<dbReference type="EMBL" id="FONY01000058">
    <property type="protein sequence ID" value="SFF56050.1"/>
    <property type="molecule type" value="Genomic_DNA"/>
</dbReference>
<sequence length="136" mass="15478">MGSGENEEKSSANTSLPAMVRACARPQRVASTLSGNAFASLRHFHSTERGLHPLSGLCLRYASARHPTKDLQNSKNFLRFAQNFWNFANPRSVVPHCKKPSHKQHIWFLPTQKPTLKTKRAVFCQRLIERICKFAF</sequence>
<proteinExistence type="predicted"/>
<keyword evidence="2" id="KW-1185">Reference proteome</keyword>
<protein>
    <submittedName>
        <fullName evidence="1">Uncharacterized protein</fullName>
    </submittedName>
</protein>
<name>A0A1I2JQ48_9BACT</name>
<dbReference type="STRING" id="1003.SAMN04488541_10582"/>
<organism evidence="1 2">
    <name type="scientific">Thermoflexibacter ruber</name>
    <dbReference type="NCBI Taxonomy" id="1003"/>
    <lineage>
        <taxon>Bacteria</taxon>
        <taxon>Pseudomonadati</taxon>
        <taxon>Bacteroidota</taxon>
        <taxon>Cytophagia</taxon>
        <taxon>Cytophagales</taxon>
        <taxon>Thermoflexibacteraceae</taxon>
        <taxon>Thermoflexibacter</taxon>
    </lineage>
</organism>
<reference evidence="1 2" key="1">
    <citation type="submission" date="2016-10" db="EMBL/GenBank/DDBJ databases">
        <authorList>
            <person name="de Groot N.N."/>
        </authorList>
    </citation>
    <scope>NUCLEOTIDE SEQUENCE [LARGE SCALE GENOMIC DNA]</scope>
    <source>
        <strain>GEY</strain>
        <strain evidence="2">DSM 9560</strain>
    </source>
</reference>
<gene>
    <name evidence="1" type="ORF">SAMN04488541_10582</name>
</gene>
<accession>A0A1I2JQ48</accession>
<evidence type="ECO:0000313" key="1">
    <source>
        <dbReference type="EMBL" id="SFF56050.1"/>
    </source>
</evidence>
<dbReference type="AlphaFoldDB" id="A0A1I2JQ48"/>
<evidence type="ECO:0000313" key="2">
    <source>
        <dbReference type="Proteomes" id="UP000199513"/>
    </source>
</evidence>
<dbReference type="Proteomes" id="UP000199513">
    <property type="component" value="Unassembled WGS sequence"/>
</dbReference>